<feature type="domain" description="Bro-N" evidence="1">
    <location>
        <begin position="1"/>
        <end position="88"/>
    </location>
</feature>
<organism evidence="2 3">
    <name type="scientific">Porites evermanni</name>
    <dbReference type="NCBI Taxonomy" id="104178"/>
    <lineage>
        <taxon>Eukaryota</taxon>
        <taxon>Metazoa</taxon>
        <taxon>Cnidaria</taxon>
        <taxon>Anthozoa</taxon>
        <taxon>Hexacorallia</taxon>
        <taxon>Scleractinia</taxon>
        <taxon>Fungiina</taxon>
        <taxon>Poritidae</taxon>
        <taxon>Porites</taxon>
    </lineage>
</organism>
<dbReference type="PANTHER" id="PTHR36180">
    <property type="entry name" value="DNA-BINDING PROTEIN-RELATED-RELATED"/>
    <property type="match status" value="1"/>
</dbReference>
<evidence type="ECO:0000259" key="1">
    <source>
        <dbReference type="PROSITE" id="PS51750"/>
    </source>
</evidence>
<dbReference type="Proteomes" id="UP001159427">
    <property type="component" value="Unassembled WGS sequence"/>
</dbReference>
<evidence type="ECO:0000313" key="2">
    <source>
        <dbReference type="EMBL" id="CAH3189414.1"/>
    </source>
</evidence>
<reference evidence="2 3" key="1">
    <citation type="submission" date="2022-05" db="EMBL/GenBank/DDBJ databases">
        <authorList>
            <consortium name="Genoscope - CEA"/>
            <person name="William W."/>
        </authorList>
    </citation>
    <scope>NUCLEOTIDE SEQUENCE [LARGE SCALE GENOMIC DNA]</scope>
</reference>
<proteinExistence type="predicted"/>
<dbReference type="Pfam" id="PF02498">
    <property type="entry name" value="Bro-N"/>
    <property type="match status" value="1"/>
</dbReference>
<evidence type="ECO:0000313" key="3">
    <source>
        <dbReference type="Proteomes" id="UP001159427"/>
    </source>
</evidence>
<feature type="non-terminal residue" evidence="2">
    <location>
        <position position="159"/>
    </location>
</feature>
<accession>A0ABN8SEN2</accession>
<protein>
    <recommendedName>
        <fullName evidence="1">Bro-N domain-containing protein</fullName>
    </recommendedName>
</protein>
<comment type="caution">
    <text evidence="2">The sequence shown here is derived from an EMBL/GenBank/DDBJ whole genome shotgun (WGS) entry which is preliminary data.</text>
</comment>
<dbReference type="SMART" id="SM01040">
    <property type="entry name" value="Bro-N"/>
    <property type="match status" value="1"/>
</dbReference>
<name>A0ABN8SEN2_9CNID</name>
<dbReference type="InterPro" id="IPR003497">
    <property type="entry name" value="BRO_N_domain"/>
</dbReference>
<dbReference type="PROSITE" id="PS51750">
    <property type="entry name" value="BRO_N"/>
    <property type="match status" value="1"/>
</dbReference>
<dbReference type="EMBL" id="CALNXI010002613">
    <property type="protein sequence ID" value="CAH3189414.1"/>
    <property type="molecule type" value="Genomic_DNA"/>
</dbReference>
<sequence length="159" mass="18368">GKDVAEILGYSKTRDALSRHVDNEDKKQIFTYHTSVHKTGTVAPSGSMCTYINESGFYSLVLSSKLDTAKSFKRWITSEVLPSIRKYGYFKMFDSPWNKMFKIENETDLHYKVIQLIRNYYPDSILVAGLGENQDTEDKRLDSYKKGYQRGQPDIMILD</sequence>
<feature type="non-terminal residue" evidence="2">
    <location>
        <position position="1"/>
    </location>
</feature>
<keyword evidence="3" id="KW-1185">Reference proteome</keyword>
<dbReference type="PANTHER" id="PTHR36180:SF2">
    <property type="entry name" value="BRO FAMILY PROTEIN"/>
    <property type="match status" value="1"/>
</dbReference>
<gene>
    <name evidence="2" type="ORF">PEVE_00019389</name>
</gene>